<name>A0AAU7AW01_9ACTN</name>
<dbReference type="PANTHER" id="PTHR32308">
    <property type="entry name" value="LYASE BETA SUBUNIT, PUTATIVE (AFU_ORTHOLOGUE AFUA_4G13030)-RELATED"/>
    <property type="match status" value="1"/>
</dbReference>
<dbReference type="RefSeq" id="WP_354702325.1">
    <property type="nucleotide sequence ID" value="NZ_CP114014.1"/>
</dbReference>
<dbReference type="InterPro" id="IPR040442">
    <property type="entry name" value="Pyrv_kinase-like_dom_sf"/>
</dbReference>
<accession>A0AAU7AW01</accession>
<dbReference type="GO" id="GO:0006107">
    <property type="term" value="P:oxaloacetate metabolic process"/>
    <property type="evidence" value="ECO:0007669"/>
    <property type="project" value="TreeGrafter"/>
</dbReference>
<sequence>MEASELTAGTALRRFSYLRDEVQDQLFAVRPGALRAAGSARELGSALGAVLYSPANSPRAAERLLGGLWPSITAMVFCLEDAIADRDLGAGEAQVVQVLRAVRQKVEAAGSRAGLPFIFVRVRTPEHFERLLGMWGDLQSELDGVVAPKIGAAGLAPYLELAASARSGRDRALSILPILEGEDFAMRETRGEALAGLRTAFDAYSDLIPCVRIGGTDLSGLWGLRRPRDFTIYDVGVVRDIIGDVVNVMGREPSPVAISGVVWEFIRDARVFKPRLRETPFKDEFGEQGQQVRLELVTAALDGLLRETLLDRANGLHGKTIIHPSHAAYVDAAHVVSHEEWESARAVLSAVEAGDGVGSLRGGERMNEPKPHAPWARRTMLRAQAFGVLQPEHSFLALLQDPRRG</sequence>
<keyword evidence="3" id="KW-0460">Magnesium</keyword>
<organism evidence="4">
    <name type="scientific">Paraconexibacter sp. AEG42_29</name>
    <dbReference type="NCBI Taxonomy" id="2997339"/>
    <lineage>
        <taxon>Bacteria</taxon>
        <taxon>Bacillati</taxon>
        <taxon>Actinomycetota</taxon>
        <taxon>Thermoleophilia</taxon>
        <taxon>Solirubrobacterales</taxon>
        <taxon>Paraconexibacteraceae</taxon>
        <taxon>Paraconexibacter</taxon>
    </lineage>
</organism>
<dbReference type="InterPro" id="IPR039480">
    <property type="entry name" value="C-C_Bond_Lyase-like"/>
</dbReference>
<dbReference type="SUPFAM" id="SSF51621">
    <property type="entry name" value="Phosphoenolpyruvate/pyruvate domain"/>
    <property type="match status" value="1"/>
</dbReference>
<keyword evidence="2" id="KW-0479">Metal-binding</keyword>
<reference evidence="4" key="1">
    <citation type="submission" date="2022-12" db="EMBL/GenBank/DDBJ databases">
        <title>Paraconexibacter alkalitolerans sp. nov. and Baekduia alba sp. nov., isolated from soil and emended description of the genera Paraconexibacter (Chun et al., 2020) and Baekduia (An et al., 2020).</title>
        <authorList>
            <person name="Vieira S."/>
            <person name="Huber K.J."/>
            <person name="Geppert A."/>
            <person name="Wolf J."/>
            <person name="Neumann-Schaal M."/>
            <person name="Muesken M."/>
            <person name="Overmann J."/>
        </authorList>
    </citation>
    <scope>NUCLEOTIDE SEQUENCE</scope>
    <source>
        <strain evidence="4">AEG42_29</strain>
    </source>
</reference>
<dbReference type="PANTHER" id="PTHR32308:SF10">
    <property type="entry name" value="CITRATE LYASE SUBUNIT BETA"/>
    <property type="match status" value="1"/>
</dbReference>
<dbReference type="KEGG" id="parq:DSM112329_02682"/>
<proteinExistence type="predicted"/>
<dbReference type="Gene3D" id="3.20.20.60">
    <property type="entry name" value="Phosphoenolpyruvate-binding domains"/>
    <property type="match status" value="2"/>
</dbReference>
<dbReference type="AlphaFoldDB" id="A0AAU7AW01"/>
<dbReference type="EMBL" id="CP114014">
    <property type="protein sequence ID" value="XAY05822.1"/>
    <property type="molecule type" value="Genomic_DNA"/>
</dbReference>
<evidence type="ECO:0008006" key="5">
    <source>
        <dbReference type="Google" id="ProtNLM"/>
    </source>
</evidence>
<dbReference type="InterPro" id="IPR015813">
    <property type="entry name" value="Pyrv/PenolPyrv_kinase-like_dom"/>
</dbReference>
<evidence type="ECO:0000256" key="3">
    <source>
        <dbReference type="ARBA" id="ARBA00022842"/>
    </source>
</evidence>
<dbReference type="GO" id="GO:0000287">
    <property type="term" value="F:magnesium ion binding"/>
    <property type="evidence" value="ECO:0007669"/>
    <property type="project" value="TreeGrafter"/>
</dbReference>
<evidence type="ECO:0000313" key="4">
    <source>
        <dbReference type="EMBL" id="XAY05822.1"/>
    </source>
</evidence>
<protein>
    <recommendedName>
        <fullName evidence="5">ATP/GTP-binding protein</fullName>
    </recommendedName>
</protein>
<comment type="cofactor">
    <cofactor evidence="1">
        <name>Mg(2+)</name>
        <dbReference type="ChEBI" id="CHEBI:18420"/>
    </cofactor>
</comment>
<dbReference type="Pfam" id="PF15617">
    <property type="entry name" value="C-C_Bond_Lyase"/>
    <property type="match status" value="1"/>
</dbReference>
<evidence type="ECO:0000256" key="1">
    <source>
        <dbReference type="ARBA" id="ARBA00001946"/>
    </source>
</evidence>
<evidence type="ECO:0000256" key="2">
    <source>
        <dbReference type="ARBA" id="ARBA00022723"/>
    </source>
</evidence>
<gene>
    <name evidence="4" type="ORF">DSM112329_02682</name>
</gene>
<dbReference type="GO" id="GO:0003824">
    <property type="term" value="F:catalytic activity"/>
    <property type="evidence" value="ECO:0007669"/>
    <property type="project" value="InterPro"/>
</dbReference>